<comment type="similarity">
    <text evidence="2">Belongs to the bacterial solute-binding protein 2 family.</text>
</comment>
<organism evidence="5 6">
    <name type="scientific">Paenirhodobacter populi</name>
    <dbReference type="NCBI Taxonomy" id="2306993"/>
    <lineage>
        <taxon>Bacteria</taxon>
        <taxon>Pseudomonadati</taxon>
        <taxon>Pseudomonadota</taxon>
        <taxon>Alphaproteobacteria</taxon>
        <taxon>Rhodobacterales</taxon>
        <taxon>Rhodobacter group</taxon>
        <taxon>Paenirhodobacter</taxon>
    </lineage>
</organism>
<dbReference type="Gene3D" id="3.40.50.2300">
    <property type="match status" value="2"/>
</dbReference>
<evidence type="ECO:0000256" key="2">
    <source>
        <dbReference type="ARBA" id="ARBA00007639"/>
    </source>
</evidence>
<evidence type="ECO:0000313" key="6">
    <source>
        <dbReference type="Proteomes" id="UP000285710"/>
    </source>
</evidence>
<gene>
    <name evidence="5" type="ORF">D2T33_20535</name>
</gene>
<dbReference type="Pfam" id="PF13407">
    <property type="entry name" value="Peripla_BP_4"/>
    <property type="match status" value="1"/>
</dbReference>
<dbReference type="EMBL" id="SAUW01000043">
    <property type="protein sequence ID" value="RWR04940.1"/>
    <property type="molecule type" value="Genomic_DNA"/>
</dbReference>
<dbReference type="InterPro" id="IPR025997">
    <property type="entry name" value="SBP_2_dom"/>
</dbReference>
<proteinExistence type="inferred from homology"/>
<evidence type="ECO:0000256" key="3">
    <source>
        <dbReference type="ARBA" id="ARBA00022729"/>
    </source>
</evidence>
<dbReference type="GO" id="GO:0030246">
    <property type="term" value="F:carbohydrate binding"/>
    <property type="evidence" value="ECO:0007669"/>
    <property type="project" value="UniProtKB-ARBA"/>
</dbReference>
<comment type="subcellular location">
    <subcellularLocation>
        <location evidence="1">Cell envelope</location>
    </subcellularLocation>
</comment>
<accession>A0A443IKH9</accession>
<dbReference type="Proteomes" id="UP000285710">
    <property type="component" value="Unassembled WGS sequence"/>
</dbReference>
<dbReference type="GO" id="GO:0030313">
    <property type="term" value="C:cell envelope"/>
    <property type="evidence" value="ECO:0007669"/>
    <property type="project" value="UniProtKB-SubCell"/>
</dbReference>
<reference evidence="5 6" key="2">
    <citation type="submission" date="2019-01" db="EMBL/GenBank/DDBJ databases">
        <authorList>
            <person name="Li Y."/>
        </authorList>
    </citation>
    <scope>NUCLEOTIDE SEQUENCE [LARGE SCALE GENOMIC DNA]</scope>
    <source>
        <strain evidence="5 6">2D-5</strain>
    </source>
</reference>
<sequence>MTKNFLHQARGWFDPDRRHTIDRHLNQLGTSGVSRRDFLALGSAGVAATTFAGMAGLPGVAMASVDGKLAYLAWTSRVEFMIQASRATEAATKELGLGYTYLDGQIDSQKQLDQAEQQLGAGTNAIILHAPDGSAVRRIAEISGRNNAYFANVWATLPWLTPFEVGDYYTLYAVPEEFSAHGAVTRILLDEVTRRFGGGRIVGVTGVPGFSTDTVRSRGRDAAFADFPKTTLVDQLPGLFNREDSLNATQDLLTRHSDIVGVVAQNDDVAMGVIAALRAAGLRPGEDVLVVGADGTAEGLRAVKSGQLLATSANAPAYQAGFFSARLYDVLNGWKPRATERLQNWHSLIVTAENVDGYLKRHVDNGDVPPFDYRRLSKVLHPDDWDPQARVTPLDIDLEWHGFEKPKGWDYPKPYAEAKTNGEWEAVTQEYAEHYKILFEGPSPFAKT</sequence>
<dbReference type="RefSeq" id="WP_128270998.1">
    <property type="nucleotide sequence ID" value="NZ_SAUW01000043.1"/>
</dbReference>
<dbReference type="AlphaFoldDB" id="A0A443IKH9"/>
<comment type="caution">
    <text evidence="5">The sequence shown here is derived from an EMBL/GenBank/DDBJ whole genome shotgun (WGS) entry which is preliminary data.</text>
</comment>
<reference evidence="5 6" key="1">
    <citation type="submission" date="2019-01" db="EMBL/GenBank/DDBJ databases">
        <title>Sinorhodobacter populi sp. nov. isolated from the symptomatic bark tissue of Populus euramericana canker.</title>
        <authorList>
            <person name="Xu G."/>
        </authorList>
    </citation>
    <scope>NUCLEOTIDE SEQUENCE [LARGE SCALE GENOMIC DNA]</scope>
    <source>
        <strain evidence="5 6">2D-5</strain>
    </source>
</reference>
<evidence type="ECO:0000259" key="4">
    <source>
        <dbReference type="Pfam" id="PF13407"/>
    </source>
</evidence>
<evidence type="ECO:0000256" key="1">
    <source>
        <dbReference type="ARBA" id="ARBA00004196"/>
    </source>
</evidence>
<dbReference type="PROSITE" id="PS51318">
    <property type="entry name" value="TAT"/>
    <property type="match status" value="1"/>
</dbReference>
<keyword evidence="3" id="KW-0732">Signal</keyword>
<dbReference type="PANTHER" id="PTHR46847:SF1">
    <property type="entry name" value="D-ALLOSE-BINDING PERIPLASMIC PROTEIN-RELATED"/>
    <property type="match status" value="1"/>
</dbReference>
<dbReference type="CDD" id="cd01536">
    <property type="entry name" value="PBP1_ABC_sugar_binding-like"/>
    <property type="match status" value="1"/>
</dbReference>
<keyword evidence="6" id="KW-1185">Reference proteome</keyword>
<feature type="domain" description="Periplasmic binding protein" evidence="4">
    <location>
        <begin position="195"/>
        <end position="333"/>
    </location>
</feature>
<dbReference type="PANTHER" id="PTHR46847">
    <property type="entry name" value="D-ALLOSE-BINDING PERIPLASMIC PROTEIN-RELATED"/>
    <property type="match status" value="1"/>
</dbReference>
<dbReference type="InterPro" id="IPR006311">
    <property type="entry name" value="TAT_signal"/>
</dbReference>
<dbReference type="SUPFAM" id="SSF53822">
    <property type="entry name" value="Periplasmic binding protein-like I"/>
    <property type="match status" value="1"/>
</dbReference>
<evidence type="ECO:0000313" key="5">
    <source>
        <dbReference type="EMBL" id="RWR04940.1"/>
    </source>
</evidence>
<name>A0A443IKH9_9RHOB</name>
<dbReference type="InterPro" id="IPR028082">
    <property type="entry name" value="Peripla_BP_I"/>
</dbReference>
<protein>
    <recommendedName>
        <fullName evidence="4">Periplasmic binding protein domain-containing protein</fullName>
    </recommendedName>
</protein>